<dbReference type="InterPro" id="IPR012338">
    <property type="entry name" value="Beta-lactam/transpept-like"/>
</dbReference>
<gene>
    <name evidence="1" type="ORF">FIBSPDRAFT_951762</name>
</gene>
<evidence type="ECO:0000313" key="1">
    <source>
        <dbReference type="EMBL" id="KZP23876.1"/>
    </source>
</evidence>
<dbReference type="SUPFAM" id="SSF56601">
    <property type="entry name" value="beta-lactamase/transpeptidase-like"/>
    <property type="match status" value="1"/>
</dbReference>
<reference evidence="1" key="1">
    <citation type="journal article" date="2016" name="Mol. Biol. Evol.">
        <title>Comparative Genomics of Early-Diverging Mushroom-Forming Fungi Provides Insights into the Origins of Lignocellulose Decay Capabilities.</title>
        <authorList>
            <person name="Nagy L.G."/>
            <person name="Riley R."/>
            <person name="Tritt A."/>
            <person name="Adam C."/>
            <person name="Daum C."/>
            <person name="Floudas D."/>
            <person name="Sun H."/>
            <person name="Yadav J.S."/>
            <person name="Pangilinan J."/>
            <person name="Larsson K.H."/>
            <person name="Matsuura K."/>
            <person name="Barry K."/>
            <person name="Labutti K."/>
            <person name="Kuo R."/>
            <person name="Ohm R.A."/>
            <person name="Bhattacharya S.S."/>
            <person name="Shirouzu T."/>
            <person name="Yoshinaga Y."/>
            <person name="Martin F.M."/>
            <person name="Grigoriev I.V."/>
            <person name="Hibbett D.S."/>
        </authorList>
    </citation>
    <scope>NUCLEOTIDE SEQUENCE [LARGE SCALE GENOMIC DNA]</scope>
    <source>
        <strain evidence="1">CBS 109695</strain>
    </source>
</reference>
<dbReference type="Gene3D" id="3.40.710.10">
    <property type="entry name" value="DD-peptidase/beta-lactamase superfamily"/>
    <property type="match status" value="1"/>
</dbReference>
<protein>
    <submittedName>
        <fullName evidence="1">Uncharacterized protein</fullName>
    </submittedName>
</protein>
<accession>A0A166MD23</accession>
<sequence length="98" mass="10671">MFSKTFDEAFRTGIETKVILGADLVTTNKAGTRNYTQALRRTGVSPDPKTIILNSSFRLASTGKLPTTIAALQCVKRCLFPLDSPDDIARLFPKLAAP</sequence>
<organism evidence="1">
    <name type="scientific">Athelia psychrophila</name>
    <dbReference type="NCBI Taxonomy" id="1759441"/>
    <lineage>
        <taxon>Eukaryota</taxon>
        <taxon>Fungi</taxon>
        <taxon>Dikarya</taxon>
        <taxon>Basidiomycota</taxon>
        <taxon>Agaricomycotina</taxon>
        <taxon>Agaricomycetes</taxon>
        <taxon>Agaricomycetidae</taxon>
        <taxon>Atheliales</taxon>
        <taxon>Atheliaceae</taxon>
        <taxon>Athelia</taxon>
    </lineage>
</organism>
<dbReference type="AlphaFoldDB" id="A0A166MD23"/>
<dbReference type="OrthoDB" id="428260at2759"/>
<proteinExistence type="predicted"/>
<dbReference type="EMBL" id="KV417530">
    <property type="protein sequence ID" value="KZP23876.1"/>
    <property type="molecule type" value="Genomic_DNA"/>
</dbReference>
<name>A0A166MD23_9AGAM</name>